<dbReference type="KEGG" id="mbd:MEBOL_003602"/>
<dbReference type="SUPFAM" id="SSF47384">
    <property type="entry name" value="Homodimeric domain of signal transducing histidine kinase"/>
    <property type="match status" value="1"/>
</dbReference>
<dbReference type="PANTHER" id="PTHR43304">
    <property type="entry name" value="PHYTOCHROME-LIKE PROTEIN CPH1"/>
    <property type="match status" value="1"/>
</dbReference>
<gene>
    <name evidence="11" type="ORF">MEBOL_003602</name>
</gene>
<dbReference type="Pfam" id="PF02518">
    <property type="entry name" value="HATPase_c"/>
    <property type="match status" value="1"/>
</dbReference>
<feature type="modified residue" description="4-aspartylphosphate" evidence="6">
    <location>
        <position position="875"/>
    </location>
</feature>
<dbReference type="SUPFAM" id="SSF55781">
    <property type="entry name" value="GAF domain-like"/>
    <property type="match status" value="1"/>
</dbReference>
<dbReference type="InterPro" id="IPR036890">
    <property type="entry name" value="HATPase_C_sf"/>
</dbReference>
<keyword evidence="4" id="KW-0808">Transferase</keyword>
<dbReference type="InterPro" id="IPR036097">
    <property type="entry name" value="HisK_dim/P_sf"/>
</dbReference>
<dbReference type="Pfam" id="PF08448">
    <property type="entry name" value="PAS_4"/>
    <property type="match status" value="2"/>
</dbReference>
<dbReference type="SUPFAM" id="SSF55785">
    <property type="entry name" value="PYP-like sensor domain (PAS domain)"/>
    <property type="match status" value="3"/>
</dbReference>
<keyword evidence="3 6" id="KW-0597">Phosphoprotein</keyword>
<evidence type="ECO:0000256" key="3">
    <source>
        <dbReference type="ARBA" id="ARBA00022553"/>
    </source>
</evidence>
<dbReference type="PRINTS" id="PR00344">
    <property type="entry name" value="BCTRLSENSOR"/>
</dbReference>
<evidence type="ECO:0000256" key="1">
    <source>
        <dbReference type="ARBA" id="ARBA00000085"/>
    </source>
</evidence>
<organism evidence="11 12">
    <name type="scientific">Melittangium boletus DSM 14713</name>
    <dbReference type="NCBI Taxonomy" id="1294270"/>
    <lineage>
        <taxon>Bacteria</taxon>
        <taxon>Pseudomonadati</taxon>
        <taxon>Myxococcota</taxon>
        <taxon>Myxococcia</taxon>
        <taxon>Myxococcales</taxon>
        <taxon>Cystobacterineae</taxon>
        <taxon>Archangiaceae</taxon>
        <taxon>Melittangium</taxon>
    </lineage>
</organism>
<dbReference type="CDD" id="cd00082">
    <property type="entry name" value="HisKA"/>
    <property type="match status" value="1"/>
</dbReference>
<dbReference type="Gene3D" id="1.10.287.130">
    <property type="match status" value="1"/>
</dbReference>
<dbReference type="InterPro" id="IPR003594">
    <property type="entry name" value="HATPase_dom"/>
</dbReference>
<feature type="domain" description="PAC" evidence="10">
    <location>
        <begin position="398"/>
        <end position="450"/>
    </location>
</feature>
<evidence type="ECO:0000259" key="9">
    <source>
        <dbReference type="PROSITE" id="PS50112"/>
    </source>
</evidence>
<dbReference type="NCBIfam" id="TIGR00229">
    <property type="entry name" value="sensory_box"/>
    <property type="match status" value="3"/>
</dbReference>
<comment type="catalytic activity">
    <reaction evidence="1">
        <text>ATP + protein L-histidine = ADP + protein N-phospho-L-histidine.</text>
        <dbReference type="EC" id="2.7.13.3"/>
    </reaction>
</comment>
<dbReference type="Gene3D" id="3.30.565.10">
    <property type="entry name" value="Histidine kinase-like ATPase, C-terminal domain"/>
    <property type="match status" value="1"/>
</dbReference>
<dbReference type="CDD" id="cd00130">
    <property type="entry name" value="PAS"/>
    <property type="match status" value="3"/>
</dbReference>
<evidence type="ECO:0000256" key="5">
    <source>
        <dbReference type="ARBA" id="ARBA00022777"/>
    </source>
</evidence>
<evidence type="ECO:0000259" key="10">
    <source>
        <dbReference type="PROSITE" id="PS50113"/>
    </source>
</evidence>
<dbReference type="SMART" id="SM00086">
    <property type="entry name" value="PAC"/>
    <property type="match status" value="3"/>
</dbReference>
<dbReference type="InterPro" id="IPR005467">
    <property type="entry name" value="His_kinase_dom"/>
</dbReference>
<name>A0A250IG56_9BACT</name>
<sequence>MSFSSMHVKPQPTPLLLAHAQRSPSTDHPGEVVFQLDSHGQLTYLTPMWTELTGFAVEECLGQPAWHYVHPEDRPLYDELGRRLASEACDVSKRELRYRTRDHGFRWGEVYLRPMHAEEGAYVGLRGTLHDVTERREAQDALARRERYLSALVNIQQLLLGVNSSHNLFARLMQPLGEASGASRVYAFEAHRSPDGDMLVSQRAEWCAPSIPPQIDNPELQNLPIETLLPRWYELMSRGQAITGLVKDFPAGERAVLEPQEIRSLLALPLWVHGTLAGFIGFDNCVDERAWDKLEVDLLQAATSAISLSMEHRQAERALREREQRFRRIAENSSDVLYRYQLAGTRSFAFVSGVVTKNLGFTPEEHYRDSLLWHRRVHPDDLEVLEQLLSEPQRVADTPQVVRFARPDGRTLWLQHVVTPVLDSAGMCVAVEGIARDVSERRQFEEALKLSEASFRILLEGVPEPAAIQRDGHIIYANTALVTSLGFELPSEVMGRRLQEFLLDEPASPPDAVPLVTGERRLLRRDGKVRVAEFASLPLLFDGKPAVVSIARDVTEQRQLQSRLSLADRMASMGTLAAGIAHEINNPLAFVISNLGFLADELRRMPSIMPPGGLASRPEANEWRGVLSEAREGAERVRQIVRQLKAFSRPDEERVDAVDLHAVLDSAVMLAANEIKHRARLRREYGPIPRVMGNEGRLCQVFLNLVVNAAQAIPEGAADKNEICLLTRLGRDGRVVVEVRDTGSGIPRDALGRIFDPFFTTKPVGVGTGLGLAICHGIVTSLGGDISVESEPGRGTTMRVVLPASEESTRVEKPVVAPVAVPTQRGRVLIVDDEPAVGRALRRILREHDVELATSGRQALERLTTDTRFHVVLCDVMMPDLGGKDLYEAVQQGGSGLERRFVFVSGGAFTPGARDFLSRVPNPTLEKPFDEAAVKRVVRELVMNPSPATN</sequence>
<dbReference type="SUPFAM" id="SSF55874">
    <property type="entry name" value="ATPase domain of HSP90 chaperone/DNA topoisomerase II/histidine kinase"/>
    <property type="match status" value="1"/>
</dbReference>
<dbReference type="SUPFAM" id="SSF52172">
    <property type="entry name" value="CheY-like"/>
    <property type="match status" value="1"/>
</dbReference>
<feature type="domain" description="Response regulatory" evidence="8">
    <location>
        <begin position="827"/>
        <end position="942"/>
    </location>
</feature>
<dbReference type="GO" id="GO:0000155">
    <property type="term" value="F:phosphorelay sensor kinase activity"/>
    <property type="evidence" value="ECO:0007669"/>
    <property type="project" value="InterPro"/>
</dbReference>
<dbReference type="SMART" id="SM00448">
    <property type="entry name" value="REC"/>
    <property type="match status" value="1"/>
</dbReference>
<protein>
    <recommendedName>
        <fullName evidence="2">histidine kinase</fullName>
        <ecNumber evidence="2">2.7.13.3</ecNumber>
    </recommendedName>
</protein>
<dbReference type="InterPro" id="IPR035965">
    <property type="entry name" value="PAS-like_dom_sf"/>
</dbReference>
<evidence type="ECO:0000256" key="6">
    <source>
        <dbReference type="PROSITE-ProRule" id="PRU00169"/>
    </source>
</evidence>
<dbReference type="InterPro" id="IPR013655">
    <property type="entry name" value="PAS_fold_3"/>
</dbReference>
<dbReference type="InterPro" id="IPR001789">
    <property type="entry name" value="Sig_transdc_resp-reg_receiver"/>
</dbReference>
<dbReference type="EMBL" id="CP022163">
    <property type="protein sequence ID" value="ATB30147.1"/>
    <property type="molecule type" value="Genomic_DNA"/>
</dbReference>
<dbReference type="Gene3D" id="3.40.50.2300">
    <property type="match status" value="1"/>
</dbReference>
<keyword evidence="5 11" id="KW-0418">Kinase</keyword>
<evidence type="ECO:0000313" key="11">
    <source>
        <dbReference type="EMBL" id="ATB30147.1"/>
    </source>
</evidence>
<dbReference type="SMART" id="SM00387">
    <property type="entry name" value="HATPase_c"/>
    <property type="match status" value="1"/>
</dbReference>
<reference evidence="11 12" key="1">
    <citation type="submission" date="2017-06" db="EMBL/GenBank/DDBJ databases">
        <authorList>
            <person name="Kim H.J."/>
            <person name="Triplett B.A."/>
        </authorList>
    </citation>
    <scope>NUCLEOTIDE SEQUENCE [LARGE SCALE GENOMIC DNA]</scope>
    <source>
        <strain evidence="11 12">DSM 14713</strain>
    </source>
</reference>
<dbReference type="InterPro" id="IPR052162">
    <property type="entry name" value="Sensor_kinase/Photoreceptor"/>
</dbReference>
<dbReference type="InterPro" id="IPR011006">
    <property type="entry name" value="CheY-like_superfamily"/>
</dbReference>
<evidence type="ECO:0000259" key="8">
    <source>
        <dbReference type="PROSITE" id="PS50110"/>
    </source>
</evidence>
<dbReference type="PROSITE" id="PS50112">
    <property type="entry name" value="PAS"/>
    <property type="match status" value="2"/>
</dbReference>
<dbReference type="PROSITE" id="PS50113">
    <property type="entry name" value="PAC"/>
    <property type="match status" value="3"/>
</dbReference>
<dbReference type="RefSeq" id="WP_245919864.1">
    <property type="nucleotide sequence ID" value="NZ_CP022163.1"/>
</dbReference>
<dbReference type="PROSITE" id="PS50109">
    <property type="entry name" value="HIS_KIN"/>
    <property type="match status" value="1"/>
</dbReference>
<feature type="domain" description="PAS" evidence="9">
    <location>
        <begin position="322"/>
        <end position="391"/>
    </location>
</feature>
<dbReference type="Proteomes" id="UP000217289">
    <property type="component" value="Chromosome"/>
</dbReference>
<dbReference type="Pfam" id="PF00072">
    <property type="entry name" value="Response_reg"/>
    <property type="match status" value="1"/>
</dbReference>
<proteinExistence type="predicted"/>
<evidence type="ECO:0000313" key="12">
    <source>
        <dbReference type="Proteomes" id="UP000217289"/>
    </source>
</evidence>
<dbReference type="SMART" id="SM00091">
    <property type="entry name" value="PAS"/>
    <property type="match status" value="3"/>
</dbReference>
<feature type="domain" description="Histidine kinase" evidence="7">
    <location>
        <begin position="579"/>
        <end position="806"/>
    </location>
</feature>
<keyword evidence="12" id="KW-1185">Reference proteome</keyword>
<dbReference type="SMART" id="SM00065">
    <property type="entry name" value="GAF"/>
    <property type="match status" value="1"/>
</dbReference>
<dbReference type="InterPro" id="IPR013656">
    <property type="entry name" value="PAS_4"/>
</dbReference>
<evidence type="ECO:0000259" key="7">
    <source>
        <dbReference type="PROSITE" id="PS50109"/>
    </source>
</evidence>
<dbReference type="Gene3D" id="3.30.450.40">
    <property type="match status" value="1"/>
</dbReference>
<dbReference type="EC" id="2.7.13.3" evidence="2"/>
<feature type="domain" description="PAC" evidence="10">
    <location>
        <begin position="516"/>
        <end position="566"/>
    </location>
</feature>
<dbReference type="InterPro" id="IPR003018">
    <property type="entry name" value="GAF"/>
</dbReference>
<dbReference type="Gene3D" id="3.30.450.20">
    <property type="entry name" value="PAS domain"/>
    <property type="match status" value="3"/>
</dbReference>
<dbReference type="Pfam" id="PF08447">
    <property type="entry name" value="PAS_3"/>
    <property type="match status" value="1"/>
</dbReference>
<dbReference type="InterPro" id="IPR004358">
    <property type="entry name" value="Sig_transdc_His_kin-like_C"/>
</dbReference>
<dbReference type="InterPro" id="IPR001610">
    <property type="entry name" value="PAC"/>
</dbReference>
<dbReference type="InterPro" id="IPR003661">
    <property type="entry name" value="HisK_dim/P_dom"/>
</dbReference>
<dbReference type="AlphaFoldDB" id="A0A250IG56"/>
<feature type="domain" description="PAS" evidence="9">
    <location>
        <begin position="33"/>
        <end position="88"/>
    </location>
</feature>
<dbReference type="InterPro" id="IPR029016">
    <property type="entry name" value="GAF-like_dom_sf"/>
</dbReference>
<dbReference type="PROSITE" id="PS50110">
    <property type="entry name" value="RESPONSE_REGULATORY"/>
    <property type="match status" value="1"/>
</dbReference>
<dbReference type="CDD" id="cd00156">
    <property type="entry name" value="REC"/>
    <property type="match status" value="1"/>
</dbReference>
<dbReference type="Pfam" id="PF00512">
    <property type="entry name" value="HisKA"/>
    <property type="match status" value="1"/>
</dbReference>
<dbReference type="PANTHER" id="PTHR43304:SF1">
    <property type="entry name" value="PAC DOMAIN-CONTAINING PROTEIN"/>
    <property type="match status" value="1"/>
</dbReference>
<evidence type="ECO:0000256" key="4">
    <source>
        <dbReference type="ARBA" id="ARBA00022679"/>
    </source>
</evidence>
<feature type="domain" description="PAC" evidence="10">
    <location>
        <begin position="92"/>
        <end position="144"/>
    </location>
</feature>
<dbReference type="InterPro" id="IPR000700">
    <property type="entry name" value="PAS-assoc_C"/>
</dbReference>
<dbReference type="Pfam" id="PF01590">
    <property type="entry name" value="GAF"/>
    <property type="match status" value="1"/>
</dbReference>
<dbReference type="InterPro" id="IPR000014">
    <property type="entry name" value="PAS"/>
</dbReference>
<evidence type="ECO:0000256" key="2">
    <source>
        <dbReference type="ARBA" id="ARBA00012438"/>
    </source>
</evidence>
<accession>A0A250IG56</accession>
<dbReference type="SMART" id="SM00388">
    <property type="entry name" value="HisKA"/>
    <property type="match status" value="1"/>
</dbReference>